<dbReference type="InterPro" id="IPR006357">
    <property type="entry name" value="HAD-SF_hydro_IIA"/>
</dbReference>
<dbReference type="SUPFAM" id="SSF56784">
    <property type="entry name" value="HAD-like"/>
    <property type="match status" value="1"/>
</dbReference>
<dbReference type="EMBL" id="CATQJA010002707">
    <property type="protein sequence ID" value="CAJ0586047.1"/>
    <property type="molecule type" value="Genomic_DNA"/>
</dbReference>
<evidence type="ECO:0000313" key="5">
    <source>
        <dbReference type="EMBL" id="CAJ0586047.1"/>
    </source>
</evidence>
<evidence type="ECO:0000256" key="4">
    <source>
        <dbReference type="PIRSR" id="PIRSR000915-3"/>
    </source>
</evidence>
<keyword evidence="4" id="KW-0460">Magnesium</keyword>
<protein>
    <recommendedName>
        <fullName evidence="7">Phosphoglycolate phosphatase</fullName>
    </recommendedName>
</protein>
<evidence type="ECO:0008006" key="7">
    <source>
        <dbReference type="Google" id="ProtNLM"/>
    </source>
</evidence>
<dbReference type="PANTHER" id="PTHR19288:SF83">
    <property type="entry name" value="PHOSPHOGLYCOLATE PHOSPHATASE"/>
    <property type="match status" value="1"/>
</dbReference>
<feature type="binding site" evidence="3">
    <location>
        <position position="259"/>
    </location>
    <ligand>
        <name>substrate</name>
    </ligand>
</feature>
<sequence length="357" mass="39299">MFSCRLASSSQAQALRDNYDVSRDQEALEGCGFYPKLNCSNATRLLRDVDTYIFDGDGVLWLGDEPIPGAPEFLHNLFLQGKRVIVLTNNATKSRAAFGDKLRNLQFPEQLTAEALVNPAIVVTDVLVRAGLAHAKNKKVFLIGEKGIRDELKAAGIEYFGSGPEVMADTSDQAYLFQLDLAVQREHVAAVVVGYEKHFNYQKLMKAANYLKRRETLFVATNEDETCPCPDPKLVVPDAGPIVAAVRCASGREPITVGKPNTASFNYICRRWKIDPSRTVMVGDRLNTDIVFGKKHGLKTLLVLSGCHQLEDVRQVVEGQSGSSEVPDLFATSLGACLPRGQPAWHAPPEWNVDQPI</sequence>
<feature type="binding site" evidence="4">
    <location>
        <position position="57"/>
    </location>
    <ligand>
        <name>Mg(2+)</name>
        <dbReference type="ChEBI" id="CHEBI:18420"/>
    </ligand>
</feature>
<dbReference type="GO" id="GO:0016791">
    <property type="term" value="F:phosphatase activity"/>
    <property type="evidence" value="ECO:0007669"/>
    <property type="project" value="InterPro"/>
</dbReference>
<dbReference type="InterPro" id="IPR023214">
    <property type="entry name" value="HAD_sf"/>
</dbReference>
<dbReference type="FunFam" id="3.40.50.1000:FF:000156">
    <property type="entry name" value="PhosphoGlycolate Phosphatase Homolog"/>
    <property type="match status" value="1"/>
</dbReference>
<name>A0AA36DG08_9BILA</name>
<dbReference type="PIRSF" id="PIRSF000915">
    <property type="entry name" value="PGP-type_phosphatase"/>
    <property type="match status" value="1"/>
</dbReference>
<proteinExistence type="predicted"/>
<feature type="active site" description="Proton donor" evidence="2">
    <location>
        <position position="57"/>
    </location>
</feature>
<dbReference type="AlphaFoldDB" id="A0AA36DG08"/>
<dbReference type="Pfam" id="PF13344">
    <property type="entry name" value="Hydrolase_6"/>
    <property type="match status" value="1"/>
</dbReference>
<dbReference type="Gene3D" id="3.40.50.1000">
    <property type="entry name" value="HAD superfamily/HAD-like"/>
    <property type="match status" value="2"/>
</dbReference>
<keyword evidence="6" id="KW-1185">Reference proteome</keyword>
<accession>A0AA36DG08</accession>
<dbReference type="Proteomes" id="UP001177023">
    <property type="component" value="Unassembled WGS sequence"/>
</dbReference>
<gene>
    <name evidence="5" type="ORF">MSPICULIGERA_LOCUS24055</name>
</gene>
<feature type="binding site" evidence="4">
    <location>
        <position position="284"/>
    </location>
    <ligand>
        <name>Mg(2+)</name>
        <dbReference type="ChEBI" id="CHEBI:18420"/>
    </ligand>
</feature>
<evidence type="ECO:0000256" key="1">
    <source>
        <dbReference type="ARBA" id="ARBA00022801"/>
    </source>
</evidence>
<dbReference type="InterPro" id="IPR006349">
    <property type="entry name" value="PGP_euk"/>
</dbReference>
<comment type="cofactor">
    <cofactor evidence="4">
        <name>Mg(2+)</name>
        <dbReference type="ChEBI" id="CHEBI:18420"/>
    </cofactor>
    <text evidence="4">Divalent metal ions. Mg(2+) is the most effective.</text>
</comment>
<dbReference type="InterPro" id="IPR036412">
    <property type="entry name" value="HAD-like_sf"/>
</dbReference>
<evidence type="ECO:0000313" key="6">
    <source>
        <dbReference type="Proteomes" id="UP001177023"/>
    </source>
</evidence>
<reference evidence="5" key="1">
    <citation type="submission" date="2023-06" db="EMBL/GenBank/DDBJ databases">
        <authorList>
            <person name="Delattre M."/>
        </authorList>
    </citation>
    <scope>NUCLEOTIDE SEQUENCE</scope>
    <source>
        <strain evidence="5">AF72</strain>
    </source>
</reference>
<feature type="active site" description="Nucleophile" evidence="2">
    <location>
        <position position="55"/>
    </location>
</feature>
<dbReference type="Pfam" id="PF13242">
    <property type="entry name" value="Hydrolase_like"/>
    <property type="match status" value="1"/>
</dbReference>
<dbReference type="GO" id="GO:0046872">
    <property type="term" value="F:metal ion binding"/>
    <property type="evidence" value="ECO:0007669"/>
    <property type="project" value="UniProtKB-KW"/>
</dbReference>
<comment type="caution">
    <text evidence="5">The sequence shown here is derived from an EMBL/GenBank/DDBJ whole genome shotgun (WGS) entry which is preliminary data.</text>
</comment>
<evidence type="ECO:0000256" key="3">
    <source>
        <dbReference type="PIRSR" id="PIRSR000915-2"/>
    </source>
</evidence>
<organism evidence="5 6">
    <name type="scientific">Mesorhabditis spiculigera</name>
    <dbReference type="NCBI Taxonomy" id="96644"/>
    <lineage>
        <taxon>Eukaryota</taxon>
        <taxon>Metazoa</taxon>
        <taxon>Ecdysozoa</taxon>
        <taxon>Nematoda</taxon>
        <taxon>Chromadorea</taxon>
        <taxon>Rhabditida</taxon>
        <taxon>Rhabditina</taxon>
        <taxon>Rhabditomorpha</taxon>
        <taxon>Rhabditoidea</taxon>
        <taxon>Rhabditidae</taxon>
        <taxon>Mesorhabditinae</taxon>
        <taxon>Mesorhabditis</taxon>
    </lineage>
</organism>
<keyword evidence="4" id="KW-0479">Metal-binding</keyword>
<dbReference type="NCBIfam" id="TIGR01452">
    <property type="entry name" value="PGP_euk"/>
    <property type="match status" value="1"/>
</dbReference>
<feature type="non-terminal residue" evidence="5">
    <location>
        <position position="1"/>
    </location>
</feature>
<evidence type="ECO:0000256" key="2">
    <source>
        <dbReference type="PIRSR" id="PIRSR000915-1"/>
    </source>
</evidence>
<dbReference type="NCBIfam" id="TIGR01460">
    <property type="entry name" value="HAD-SF-IIA"/>
    <property type="match status" value="1"/>
</dbReference>
<keyword evidence="1" id="KW-0378">Hydrolase</keyword>
<dbReference type="GO" id="GO:0005737">
    <property type="term" value="C:cytoplasm"/>
    <property type="evidence" value="ECO:0007669"/>
    <property type="project" value="TreeGrafter"/>
</dbReference>
<dbReference type="PANTHER" id="PTHR19288">
    <property type="entry name" value="4-NITROPHENYLPHOSPHATASE-RELATED"/>
    <property type="match status" value="1"/>
</dbReference>
<feature type="binding site" evidence="4">
    <location>
        <position position="55"/>
    </location>
    <ligand>
        <name>Mg(2+)</name>
        <dbReference type="ChEBI" id="CHEBI:18420"/>
    </ligand>
</feature>